<evidence type="ECO:0000256" key="2">
    <source>
        <dbReference type="SAM" id="MobiDB-lite"/>
    </source>
</evidence>
<dbReference type="Proteomes" id="UP000722791">
    <property type="component" value="Unassembled WGS sequence"/>
</dbReference>
<feature type="region of interest" description="Disordered" evidence="2">
    <location>
        <begin position="271"/>
        <end position="316"/>
    </location>
</feature>
<evidence type="ECO:0008006" key="6">
    <source>
        <dbReference type="Google" id="ProtNLM"/>
    </source>
</evidence>
<proteinExistence type="inferred from homology"/>
<reference evidence="4" key="1">
    <citation type="journal article" date="2021" name="Proc. Natl. Acad. Sci. U.S.A.">
        <title>Three genomes in the algal genus Volvox reveal the fate of a haploid sex-determining region after a transition to homothallism.</title>
        <authorList>
            <person name="Yamamoto K."/>
            <person name="Hamaji T."/>
            <person name="Kawai-Toyooka H."/>
            <person name="Matsuzaki R."/>
            <person name="Takahashi F."/>
            <person name="Nishimura Y."/>
            <person name="Kawachi M."/>
            <person name="Noguchi H."/>
            <person name="Minakuchi Y."/>
            <person name="Umen J.G."/>
            <person name="Toyoda A."/>
            <person name="Nozaki H."/>
        </authorList>
    </citation>
    <scope>NUCLEOTIDE SEQUENCE</scope>
    <source>
        <strain evidence="4">NIES-3785</strain>
    </source>
</reference>
<dbReference type="PANTHER" id="PTHR47466">
    <property type="match status" value="1"/>
</dbReference>
<feature type="chain" id="PRO_5035243647" description="Peptidase M43 pregnancy-associated plasma-A domain-containing protein" evidence="3">
    <location>
        <begin position="28"/>
        <end position="753"/>
    </location>
</feature>
<dbReference type="InterPro" id="IPR024079">
    <property type="entry name" value="MetalloPept_cat_dom_sf"/>
</dbReference>
<dbReference type="AlphaFoldDB" id="A0A8J4LS80"/>
<comment type="similarity">
    <text evidence="1">Belongs to the peptidase M43B family.</text>
</comment>
<protein>
    <recommendedName>
        <fullName evidence="6">Peptidase M43 pregnancy-associated plasma-A domain-containing protein</fullName>
    </recommendedName>
</protein>
<gene>
    <name evidence="4" type="ORF">Vretimale_12094</name>
</gene>
<evidence type="ECO:0000256" key="1">
    <source>
        <dbReference type="ARBA" id="ARBA00008721"/>
    </source>
</evidence>
<organism evidence="4 5">
    <name type="scientific">Volvox reticuliferus</name>
    <dbReference type="NCBI Taxonomy" id="1737510"/>
    <lineage>
        <taxon>Eukaryota</taxon>
        <taxon>Viridiplantae</taxon>
        <taxon>Chlorophyta</taxon>
        <taxon>core chlorophytes</taxon>
        <taxon>Chlorophyceae</taxon>
        <taxon>CS clade</taxon>
        <taxon>Chlamydomonadales</taxon>
        <taxon>Volvocaceae</taxon>
        <taxon>Volvox</taxon>
    </lineage>
</organism>
<accession>A0A8J4LS80</accession>
<comment type="caution">
    <text evidence="4">The sequence shown here is derived from an EMBL/GenBank/DDBJ whole genome shotgun (WGS) entry which is preliminary data.</text>
</comment>
<feature type="signal peptide" evidence="3">
    <location>
        <begin position="1"/>
        <end position="27"/>
    </location>
</feature>
<feature type="compositionally biased region" description="Low complexity" evidence="2">
    <location>
        <begin position="295"/>
        <end position="316"/>
    </location>
</feature>
<dbReference type="SUPFAM" id="SSF55486">
    <property type="entry name" value="Metalloproteases ('zincins'), catalytic domain"/>
    <property type="match status" value="1"/>
</dbReference>
<dbReference type="EMBL" id="BNCQ01000026">
    <property type="protein sequence ID" value="GIM08081.1"/>
    <property type="molecule type" value="Genomic_DNA"/>
</dbReference>
<dbReference type="PANTHER" id="PTHR47466:SF1">
    <property type="entry name" value="METALLOPROTEASE MEP1 (AFU_ORTHOLOGUE AFUA_1G07730)-RELATED"/>
    <property type="match status" value="1"/>
</dbReference>
<keyword evidence="3" id="KW-0732">Signal</keyword>
<sequence length="753" mass="80686">MFLDVSLTTGRLLLLCQCVWLLRSGCSQQYSLQIPEVVFAGQGSPPEDFIKLIPEGAARPFLALKDPDNAAGQDIQRLYEQIASISSISYLLFAAAEPLSKAQGSTMALLPYLSPTVLRLYAAHPERCSSDLIKRLYDLSNTLYGRDSMKACHYDLYTSLRSTFSWVRDNIALRQQEVPGQPLASAMWPDMTKYPAQKLTAVVAAALTDQAKLGQTALLVNASCGLAVKDFAALVPDVAAVLKDLHADLLLLEQLGKNLLDNRWSEVADVSGGGDDAAADATADSGRRRQRRRLATASSTTTTASSSSSSSTASLGGSATGDDTYFYSMPPEGFVPAPAATLPPVLLPLLFHIMLYVDRGATIAPTQYTQAPAYVERLVRVANTMARPTNIQLFAKEVRNDPMTYPYLLLPNRVAWLTCPSGGAFADQCLQNQTFLASAVADFPRAINVFIVSDTTVMTNYPLGYSWTPGSDVIPKCGFVFMTWDGLSTSGSNSLALYNDGPNTLLHETFHHLGIKHTFTAAAGSSTGANQGSGCVDADYVIDTPTTLGTIGSSSFAATATAYCMELFWGQYGGDWDATYTRWSSTLGIPVTDMNAWADSCPGNPGYDELGNYMTYNTPVCFAALGHFTAGQAQRAHYITSELNPILYAWGQYYAAAAAAATTQLSVGSASPPDVYDNNCTTTRRGCPCKSSWSLNGTSYSFCDRVFNNDTLICEVLNATACASCTTLASKTTCLAPCAGTPVMCKKPPAPGT</sequence>
<evidence type="ECO:0000313" key="4">
    <source>
        <dbReference type="EMBL" id="GIM08081.1"/>
    </source>
</evidence>
<dbReference type="GO" id="GO:0008237">
    <property type="term" value="F:metallopeptidase activity"/>
    <property type="evidence" value="ECO:0007669"/>
    <property type="project" value="InterPro"/>
</dbReference>
<evidence type="ECO:0000256" key="3">
    <source>
        <dbReference type="SAM" id="SignalP"/>
    </source>
</evidence>
<feature type="non-terminal residue" evidence="4">
    <location>
        <position position="1"/>
    </location>
</feature>
<evidence type="ECO:0000313" key="5">
    <source>
        <dbReference type="Proteomes" id="UP000722791"/>
    </source>
</evidence>
<name>A0A8J4LS80_9CHLO</name>
<dbReference type="Gene3D" id="3.40.390.10">
    <property type="entry name" value="Collagenase (Catalytic Domain)"/>
    <property type="match status" value="1"/>
</dbReference>